<reference evidence="2" key="1">
    <citation type="submission" date="2023-03" db="EMBL/GenBank/DDBJ databases">
        <title>Massive genome expansion in bonnet fungi (Mycena s.s.) driven by repeated elements and novel gene families across ecological guilds.</title>
        <authorList>
            <consortium name="Lawrence Berkeley National Laboratory"/>
            <person name="Harder C.B."/>
            <person name="Miyauchi S."/>
            <person name="Viragh M."/>
            <person name="Kuo A."/>
            <person name="Thoen E."/>
            <person name="Andreopoulos B."/>
            <person name="Lu D."/>
            <person name="Skrede I."/>
            <person name="Drula E."/>
            <person name="Henrissat B."/>
            <person name="Morin E."/>
            <person name="Kohler A."/>
            <person name="Barry K."/>
            <person name="LaButti K."/>
            <person name="Morin E."/>
            <person name="Salamov A."/>
            <person name="Lipzen A."/>
            <person name="Mereny Z."/>
            <person name="Hegedus B."/>
            <person name="Baldrian P."/>
            <person name="Stursova M."/>
            <person name="Weitz H."/>
            <person name="Taylor A."/>
            <person name="Grigoriev I.V."/>
            <person name="Nagy L.G."/>
            <person name="Martin F."/>
            <person name="Kauserud H."/>
        </authorList>
    </citation>
    <scope>NUCLEOTIDE SEQUENCE</scope>
    <source>
        <strain evidence="2">CBHHK182m</strain>
    </source>
</reference>
<feature type="chain" id="PRO_5042258927" evidence="1">
    <location>
        <begin position="29"/>
        <end position="90"/>
    </location>
</feature>
<dbReference type="EMBL" id="JARKIB010000087">
    <property type="protein sequence ID" value="KAJ7744418.1"/>
    <property type="molecule type" value="Genomic_DNA"/>
</dbReference>
<dbReference type="AlphaFoldDB" id="A0AAD7IKR6"/>
<keyword evidence="3" id="KW-1185">Reference proteome</keyword>
<evidence type="ECO:0000313" key="3">
    <source>
        <dbReference type="Proteomes" id="UP001215598"/>
    </source>
</evidence>
<evidence type="ECO:0000313" key="2">
    <source>
        <dbReference type="EMBL" id="KAJ7744418.1"/>
    </source>
</evidence>
<dbReference type="Proteomes" id="UP001215598">
    <property type="component" value="Unassembled WGS sequence"/>
</dbReference>
<accession>A0AAD7IKR6</accession>
<feature type="signal peptide" evidence="1">
    <location>
        <begin position="1"/>
        <end position="28"/>
    </location>
</feature>
<evidence type="ECO:0000256" key="1">
    <source>
        <dbReference type="SAM" id="SignalP"/>
    </source>
</evidence>
<gene>
    <name evidence="2" type="ORF">B0H16DRAFT_1560111</name>
</gene>
<keyword evidence="1" id="KW-0732">Signal</keyword>
<comment type="caution">
    <text evidence="2">The sequence shown here is derived from an EMBL/GenBank/DDBJ whole genome shotgun (WGS) entry which is preliminary data.</text>
</comment>
<name>A0AAD7IKR6_9AGAR</name>
<protein>
    <submittedName>
        <fullName evidence="2">Uncharacterized protein</fullName>
    </submittedName>
</protein>
<proteinExistence type="predicted"/>
<sequence>MINSRVSHTPFGMIALILVLRYATLTNTNLETSPENAVGQACAQYLDSEWDVKIDTWLGVSARTEGEIIAFINSVPWDMAAQAENVVTSQ</sequence>
<organism evidence="2 3">
    <name type="scientific">Mycena metata</name>
    <dbReference type="NCBI Taxonomy" id="1033252"/>
    <lineage>
        <taxon>Eukaryota</taxon>
        <taxon>Fungi</taxon>
        <taxon>Dikarya</taxon>
        <taxon>Basidiomycota</taxon>
        <taxon>Agaricomycotina</taxon>
        <taxon>Agaricomycetes</taxon>
        <taxon>Agaricomycetidae</taxon>
        <taxon>Agaricales</taxon>
        <taxon>Marasmiineae</taxon>
        <taxon>Mycenaceae</taxon>
        <taxon>Mycena</taxon>
    </lineage>
</organism>